<dbReference type="EMBL" id="JABSTV010001255">
    <property type="protein sequence ID" value="KAH7935507.1"/>
    <property type="molecule type" value="Genomic_DNA"/>
</dbReference>
<keyword evidence="2" id="KW-1185">Reference proteome</keyword>
<dbReference type="AlphaFoldDB" id="A0A9D4SNA3"/>
<reference evidence="1" key="2">
    <citation type="submission" date="2021-09" db="EMBL/GenBank/DDBJ databases">
        <authorList>
            <person name="Jia N."/>
            <person name="Wang J."/>
            <person name="Shi W."/>
            <person name="Du L."/>
            <person name="Sun Y."/>
            <person name="Zhan W."/>
            <person name="Jiang J."/>
            <person name="Wang Q."/>
            <person name="Zhang B."/>
            <person name="Ji P."/>
            <person name="Sakyi L.B."/>
            <person name="Cui X."/>
            <person name="Yuan T."/>
            <person name="Jiang B."/>
            <person name="Yang W."/>
            <person name="Lam T.T.-Y."/>
            <person name="Chang Q."/>
            <person name="Ding S."/>
            <person name="Wang X."/>
            <person name="Zhu J."/>
            <person name="Ruan X."/>
            <person name="Zhao L."/>
            <person name="Wei J."/>
            <person name="Que T."/>
            <person name="Du C."/>
            <person name="Cheng J."/>
            <person name="Dai P."/>
            <person name="Han X."/>
            <person name="Huang E."/>
            <person name="Gao Y."/>
            <person name="Liu J."/>
            <person name="Shao H."/>
            <person name="Ye R."/>
            <person name="Li L."/>
            <person name="Wei W."/>
            <person name="Wang X."/>
            <person name="Wang C."/>
            <person name="Huo Q."/>
            <person name="Li W."/>
            <person name="Guo W."/>
            <person name="Chen H."/>
            <person name="Chen S."/>
            <person name="Zhou L."/>
            <person name="Zhou L."/>
            <person name="Ni X."/>
            <person name="Tian J."/>
            <person name="Zhou Y."/>
            <person name="Sheng Y."/>
            <person name="Liu T."/>
            <person name="Pan Y."/>
            <person name="Xia L."/>
            <person name="Li J."/>
            <person name="Zhao F."/>
            <person name="Cao W."/>
        </authorList>
    </citation>
    <scope>NUCLEOTIDE SEQUENCE</scope>
    <source>
        <strain evidence="1">Rsan-2018</strain>
        <tissue evidence="1">Larvae</tissue>
    </source>
</reference>
<sequence>MDGVGRVVATEALLIHPLAAARAYVKPLRVGNRSLPWKPTVKYLGLTIDHRLTWIPAAKAAAAQVTRVQGAISKLQQRGRGCSTKWALRLNQASASSVLLYAFPLVSLTPARRLHLEGLHRKALRAILGLPKCSPVAATLAEAGEWPLSLRMLQRALGHIDRLHRAADGRTLLERLRSQPRSRMGGLCQLYHQMVPDPPVPVARPPPHHRPPEGRCASPACSHCGDPETPEHLLCTCPGLAKERSTVTIAYRRQGLPATTLEHLLFPSRPHLPALRSLADFIEETGIAAYH</sequence>
<dbReference type="Proteomes" id="UP000821837">
    <property type="component" value="Unassembled WGS sequence"/>
</dbReference>
<evidence type="ECO:0008006" key="3">
    <source>
        <dbReference type="Google" id="ProtNLM"/>
    </source>
</evidence>
<dbReference type="VEuPathDB" id="VectorBase:RSAN_040678"/>
<name>A0A9D4SNA3_RHISA</name>
<reference evidence="1" key="1">
    <citation type="journal article" date="2020" name="Cell">
        <title>Large-Scale Comparative Analyses of Tick Genomes Elucidate Their Genetic Diversity and Vector Capacities.</title>
        <authorList>
            <consortium name="Tick Genome and Microbiome Consortium (TIGMIC)"/>
            <person name="Jia N."/>
            <person name="Wang J."/>
            <person name="Shi W."/>
            <person name="Du L."/>
            <person name="Sun Y."/>
            <person name="Zhan W."/>
            <person name="Jiang J.F."/>
            <person name="Wang Q."/>
            <person name="Zhang B."/>
            <person name="Ji P."/>
            <person name="Bell-Sakyi L."/>
            <person name="Cui X.M."/>
            <person name="Yuan T.T."/>
            <person name="Jiang B.G."/>
            <person name="Yang W.F."/>
            <person name="Lam T.T."/>
            <person name="Chang Q.C."/>
            <person name="Ding S.J."/>
            <person name="Wang X.J."/>
            <person name="Zhu J.G."/>
            <person name="Ruan X.D."/>
            <person name="Zhao L."/>
            <person name="Wei J.T."/>
            <person name="Ye R.Z."/>
            <person name="Que T.C."/>
            <person name="Du C.H."/>
            <person name="Zhou Y.H."/>
            <person name="Cheng J.X."/>
            <person name="Dai P.F."/>
            <person name="Guo W.B."/>
            <person name="Han X.H."/>
            <person name="Huang E.J."/>
            <person name="Li L.F."/>
            <person name="Wei W."/>
            <person name="Gao Y.C."/>
            <person name="Liu J.Z."/>
            <person name="Shao H.Z."/>
            <person name="Wang X."/>
            <person name="Wang C.C."/>
            <person name="Yang T.C."/>
            <person name="Huo Q.B."/>
            <person name="Li W."/>
            <person name="Chen H.Y."/>
            <person name="Chen S.E."/>
            <person name="Zhou L.G."/>
            <person name="Ni X.B."/>
            <person name="Tian J.H."/>
            <person name="Sheng Y."/>
            <person name="Liu T."/>
            <person name="Pan Y.S."/>
            <person name="Xia L.Y."/>
            <person name="Li J."/>
            <person name="Zhao F."/>
            <person name="Cao W.C."/>
        </authorList>
    </citation>
    <scope>NUCLEOTIDE SEQUENCE</scope>
    <source>
        <strain evidence="1">Rsan-2018</strain>
    </source>
</reference>
<protein>
    <recommendedName>
        <fullName evidence="3">Tick transposon</fullName>
    </recommendedName>
</protein>
<organism evidence="1 2">
    <name type="scientific">Rhipicephalus sanguineus</name>
    <name type="common">Brown dog tick</name>
    <name type="synonym">Ixodes sanguineus</name>
    <dbReference type="NCBI Taxonomy" id="34632"/>
    <lineage>
        <taxon>Eukaryota</taxon>
        <taxon>Metazoa</taxon>
        <taxon>Ecdysozoa</taxon>
        <taxon>Arthropoda</taxon>
        <taxon>Chelicerata</taxon>
        <taxon>Arachnida</taxon>
        <taxon>Acari</taxon>
        <taxon>Parasitiformes</taxon>
        <taxon>Ixodida</taxon>
        <taxon>Ixodoidea</taxon>
        <taxon>Ixodidae</taxon>
        <taxon>Rhipicephalinae</taxon>
        <taxon>Rhipicephalus</taxon>
        <taxon>Rhipicephalus</taxon>
    </lineage>
</organism>
<comment type="caution">
    <text evidence="1">The sequence shown here is derived from an EMBL/GenBank/DDBJ whole genome shotgun (WGS) entry which is preliminary data.</text>
</comment>
<accession>A0A9D4SNA3</accession>
<proteinExistence type="predicted"/>
<evidence type="ECO:0000313" key="2">
    <source>
        <dbReference type="Proteomes" id="UP000821837"/>
    </source>
</evidence>
<evidence type="ECO:0000313" key="1">
    <source>
        <dbReference type="EMBL" id="KAH7935507.1"/>
    </source>
</evidence>
<gene>
    <name evidence="1" type="ORF">HPB52_009394</name>
</gene>